<dbReference type="GO" id="GO:0015031">
    <property type="term" value="P:protein transport"/>
    <property type="evidence" value="ECO:0007669"/>
    <property type="project" value="UniProtKB-KW"/>
</dbReference>
<reference evidence="12 13" key="1">
    <citation type="submission" date="2017-02" db="EMBL/GenBank/DDBJ databases">
        <authorList>
            <person name="Peterson S.W."/>
        </authorList>
    </citation>
    <scope>NUCLEOTIDE SEQUENCE [LARGE SCALE GENOMIC DNA]</scope>
    <source>
        <strain evidence="12 13">DSM 16080</strain>
    </source>
</reference>
<evidence type="ECO:0000313" key="12">
    <source>
        <dbReference type="EMBL" id="SKA77646.1"/>
    </source>
</evidence>
<comment type="subcellular location">
    <subcellularLocation>
        <location evidence="1">Cell membrane</location>
        <topology evidence="1">Single-pass membrane protein</topology>
    </subcellularLocation>
    <subcellularLocation>
        <location evidence="10">Cell membrane</location>
        <topology evidence="10">Single-pass type II membrane protein</topology>
    </subcellularLocation>
</comment>
<dbReference type="GO" id="GO:0005886">
    <property type="term" value="C:plasma membrane"/>
    <property type="evidence" value="ECO:0007669"/>
    <property type="project" value="UniProtKB-SubCell"/>
</dbReference>
<keyword evidence="4" id="KW-0997">Cell inner membrane</keyword>
<evidence type="ECO:0000313" key="13">
    <source>
        <dbReference type="Proteomes" id="UP000190027"/>
    </source>
</evidence>
<proteinExistence type="inferred from homology"/>
<evidence type="ECO:0000256" key="1">
    <source>
        <dbReference type="ARBA" id="ARBA00004162"/>
    </source>
</evidence>
<evidence type="ECO:0000256" key="2">
    <source>
        <dbReference type="ARBA" id="ARBA00005811"/>
    </source>
</evidence>
<keyword evidence="7 11" id="KW-1133">Transmembrane helix</keyword>
<evidence type="ECO:0000256" key="6">
    <source>
        <dbReference type="ARBA" id="ARBA00022692"/>
    </source>
</evidence>
<evidence type="ECO:0000256" key="5">
    <source>
        <dbReference type="ARBA" id="ARBA00022618"/>
    </source>
</evidence>
<dbReference type="NCBIfam" id="TIGR02801">
    <property type="entry name" value="tolR"/>
    <property type="match status" value="1"/>
</dbReference>
<dbReference type="Gene3D" id="3.30.420.270">
    <property type="match status" value="1"/>
</dbReference>
<dbReference type="EMBL" id="FUYC01000003">
    <property type="protein sequence ID" value="SKA77646.1"/>
    <property type="molecule type" value="Genomic_DNA"/>
</dbReference>
<keyword evidence="10" id="KW-0653">Protein transport</keyword>
<evidence type="ECO:0000256" key="3">
    <source>
        <dbReference type="ARBA" id="ARBA00022475"/>
    </source>
</evidence>
<keyword evidence="6 10" id="KW-0812">Transmembrane</keyword>
<dbReference type="Proteomes" id="UP000190027">
    <property type="component" value="Unassembled WGS sequence"/>
</dbReference>
<gene>
    <name evidence="12" type="ORF">SAMN02745704_01015</name>
</gene>
<dbReference type="InterPro" id="IPR014168">
    <property type="entry name" value="Tol-Pal_TolR"/>
</dbReference>
<organism evidence="12 13">
    <name type="scientific">Paucidesulfovibrio gracilis DSM 16080</name>
    <dbReference type="NCBI Taxonomy" id="1121449"/>
    <lineage>
        <taxon>Bacteria</taxon>
        <taxon>Pseudomonadati</taxon>
        <taxon>Thermodesulfobacteriota</taxon>
        <taxon>Desulfovibrionia</taxon>
        <taxon>Desulfovibrionales</taxon>
        <taxon>Desulfovibrionaceae</taxon>
        <taxon>Paucidesulfovibrio</taxon>
    </lineage>
</organism>
<evidence type="ECO:0000256" key="9">
    <source>
        <dbReference type="ARBA" id="ARBA00023306"/>
    </source>
</evidence>
<dbReference type="InterPro" id="IPR003400">
    <property type="entry name" value="ExbD"/>
</dbReference>
<sequence length="145" mass="15676">MGVLSGGDNDGLLAEINVTPFVDVMLVLLIIFMVTAPMLTQGVDVELPQTKAVKNLPQDQEHMVLSIDVDGSIFLDEYPVELDQLESMLAKHVTEQKKELFLRADQAVSYGLVVRVMGEAKAAGIESLGVVAEEPKPSRDGKATP</sequence>
<keyword evidence="5" id="KW-0132">Cell division</keyword>
<feature type="transmembrane region" description="Helical" evidence="11">
    <location>
        <begin position="20"/>
        <end position="39"/>
    </location>
</feature>
<keyword evidence="3" id="KW-1003">Cell membrane</keyword>
<dbReference type="AlphaFoldDB" id="A0A1T4WJW4"/>
<dbReference type="PANTHER" id="PTHR30558">
    <property type="entry name" value="EXBD MEMBRANE COMPONENT OF PMF-DRIVEN MACROMOLECULE IMPORT SYSTEM"/>
    <property type="match status" value="1"/>
</dbReference>
<dbReference type="GO" id="GO:0022857">
    <property type="term" value="F:transmembrane transporter activity"/>
    <property type="evidence" value="ECO:0007669"/>
    <property type="project" value="InterPro"/>
</dbReference>
<name>A0A1T4WJW4_9BACT</name>
<evidence type="ECO:0000256" key="4">
    <source>
        <dbReference type="ARBA" id="ARBA00022519"/>
    </source>
</evidence>
<evidence type="ECO:0000256" key="11">
    <source>
        <dbReference type="SAM" id="Phobius"/>
    </source>
</evidence>
<evidence type="ECO:0000256" key="7">
    <source>
        <dbReference type="ARBA" id="ARBA00022989"/>
    </source>
</evidence>
<evidence type="ECO:0000256" key="10">
    <source>
        <dbReference type="RuleBase" id="RU003879"/>
    </source>
</evidence>
<comment type="similarity">
    <text evidence="2 10">Belongs to the ExbD/TolR family.</text>
</comment>
<keyword evidence="9" id="KW-0131">Cell cycle</keyword>
<dbReference type="RefSeq" id="WP_078716595.1">
    <property type="nucleotide sequence ID" value="NZ_FUYC01000003.1"/>
</dbReference>
<evidence type="ECO:0000256" key="8">
    <source>
        <dbReference type="ARBA" id="ARBA00023136"/>
    </source>
</evidence>
<keyword evidence="13" id="KW-1185">Reference proteome</keyword>
<dbReference type="GO" id="GO:0051301">
    <property type="term" value="P:cell division"/>
    <property type="evidence" value="ECO:0007669"/>
    <property type="project" value="UniProtKB-KW"/>
</dbReference>
<keyword evidence="8 11" id="KW-0472">Membrane</keyword>
<dbReference type="PANTHER" id="PTHR30558:SF7">
    <property type="entry name" value="TOL-PAL SYSTEM PROTEIN TOLR"/>
    <property type="match status" value="1"/>
</dbReference>
<dbReference type="OrthoDB" id="9798629at2"/>
<dbReference type="STRING" id="1121449.SAMN02745704_01015"/>
<keyword evidence="10" id="KW-0813">Transport</keyword>
<protein>
    <submittedName>
        <fullName evidence="12">Biopolymer transport protein TolR</fullName>
    </submittedName>
</protein>
<accession>A0A1T4WJW4</accession>
<dbReference type="Pfam" id="PF02472">
    <property type="entry name" value="ExbD"/>
    <property type="match status" value="1"/>
</dbReference>